<dbReference type="PANTHER" id="PTHR18968">
    <property type="entry name" value="THIAMINE PYROPHOSPHATE ENZYMES"/>
    <property type="match status" value="1"/>
</dbReference>
<dbReference type="Pfam" id="PF02776">
    <property type="entry name" value="TPP_enzyme_N"/>
    <property type="match status" value="1"/>
</dbReference>
<dbReference type="CDD" id="cd07035">
    <property type="entry name" value="TPP_PYR_POX_like"/>
    <property type="match status" value="1"/>
</dbReference>
<evidence type="ECO:0000313" key="3">
    <source>
        <dbReference type="EMBL" id="KTD57051.1"/>
    </source>
</evidence>
<dbReference type="FunFam" id="3.40.50.970:FF:000007">
    <property type="entry name" value="Acetolactate synthase"/>
    <property type="match status" value="1"/>
</dbReference>
<dbReference type="GO" id="GO:0003984">
    <property type="term" value="F:acetolactate synthase activity"/>
    <property type="evidence" value="ECO:0007669"/>
    <property type="project" value="UniProtKB-EC"/>
</dbReference>
<dbReference type="GO" id="GO:0009097">
    <property type="term" value="P:isoleucine biosynthetic process"/>
    <property type="evidence" value="ECO:0007669"/>
    <property type="project" value="TreeGrafter"/>
</dbReference>
<gene>
    <name evidence="3" type="primary">budB_3</name>
    <name evidence="3" type="ORF">Lsan_2673</name>
</gene>
<dbReference type="SUPFAM" id="SSF52518">
    <property type="entry name" value="Thiamin diphosphate-binding fold (THDP-binding)"/>
    <property type="match status" value="1"/>
</dbReference>
<evidence type="ECO:0000313" key="4">
    <source>
        <dbReference type="Proteomes" id="UP000054703"/>
    </source>
</evidence>
<dbReference type="PATRIC" id="fig|45074.5.peg.2877"/>
<dbReference type="EMBL" id="LNYU01000078">
    <property type="protein sequence ID" value="KTD57051.1"/>
    <property type="molecule type" value="Genomic_DNA"/>
</dbReference>
<dbReference type="PANTHER" id="PTHR18968:SF129">
    <property type="entry name" value="ACETOLACTATE SYNTHASE"/>
    <property type="match status" value="1"/>
</dbReference>
<dbReference type="GO" id="GO:0009099">
    <property type="term" value="P:L-valine biosynthetic process"/>
    <property type="evidence" value="ECO:0007669"/>
    <property type="project" value="TreeGrafter"/>
</dbReference>
<protein>
    <submittedName>
        <fullName evidence="3">Acetolactate synthase</fullName>
        <ecNumber evidence="3">2.2.1.6</ecNumber>
    </submittedName>
</protein>
<accession>A0A0W0YJQ6</accession>
<keyword evidence="3" id="KW-0808">Transferase</keyword>
<name>A0A0W0YJQ6_9GAMM</name>
<dbReference type="RefSeq" id="WP_058514729.1">
    <property type="nucleotide sequence ID" value="NZ_CAAAIH010000034.1"/>
</dbReference>
<keyword evidence="4" id="KW-1185">Reference proteome</keyword>
<comment type="caution">
    <text evidence="3">The sequence shown here is derived from an EMBL/GenBank/DDBJ whole genome shotgun (WGS) entry which is preliminary data.</text>
</comment>
<dbReference type="GO" id="GO:0050660">
    <property type="term" value="F:flavin adenine dinucleotide binding"/>
    <property type="evidence" value="ECO:0007669"/>
    <property type="project" value="TreeGrafter"/>
</dbReference>
<comment type="similarity">
    <text evidence="1">Belongs to the TPP enzyme family.</text>
</comment>
<organism evidence="3 4">
    <name type="scientific">Legionella santicrucis</name>
    <dbReference type="NCBI Taxonomy" id="45074"/>
    <lineage>
        <taxon>Bacteria</taxon>
        <taxon>Pseudomonadati</taxon>
        <taxon>Pseudomonadota</taxon>
        <taxon>Gammaproteobacteria</taxon>
        <taxon>Legionellales</taxon>
        <taxon>Legionellaceae</taxon>
        <taxon>Legionella</taxon>
    </lineage>
</organism>
<dbReference type="GO" id="GO:0030976">
    <property type="term" value="F:thiamine pyrophosphate binding"/>
    <property type="evidence" value="ECO:0007669"/>
    <property type="project" value="InterPro"/>
</dbReference>
<sequence length="181" mass="19779">MTKQKVAELFVKCLEEENVEYVFGLPGEENTDLIEALSHSKKIRFILTRHEQGASFLADIYGRLTGKPGVCLATLGPGVINLLLGVADANLDKSPLIAIVAQASMDRLNKHAHQIIDLGELFMPLTKWNALLASPLVVNELIHNGFKLTLSDPKGAIALILPEDIAKQKTDGKPLRPQLPK</sequence>
<dbReference type="InterPro" id="IPR012001">
    <property type="entry name" value="Thiamin_PyroP_enz_TPP-bd_dom"/>
</dbReference>
<dbReference type="EC" id="2.2.1.6" evidence="3"/>
<evidence type="ECO:0000259" key="2">
    <source>
        <dbReference type="Pfam" id="PF02776"/>
    </source>
</evidence>
<dbReference type="Proteomes" id="UP000054703">
    <property type="component" value="Unassembled WGS sequence"/>
</dbReference>
<dbReference type="GO" id="GO:0005948">
    <property type="term" value="C:acetolactate synthase complex"/>
    <property type="evidence" value="ECO:0007669"/>
    <property type="project" value="TreeGrafter"/>
</dbReference>
<feature type="domain" description="Thiamine pyrophosphate enzyme N-terminal TPP-binding" evidence="2">
    <location>
        <begin position="5"/>
        <end position="118"/>
    </location>
</feature>
<proteinExistence type="inferred from homology"/>
<dbReference type="InterPro" id="IPR029061">
    <property type="entry name" value="THDP-binding"/>
</dbReference>
<reference evidence="3 4" key="1">
    <citation type="submission" date="2015-11" db="EMBL/GenBank/DDBJ databases">
        <title>Genomic analysis of 38 Legionella species identifies large and diverse effector repertoires.</title>
        <authorList>
            <person name="Burstein D."/>
            <person name="Amaro F."/>
            <person name="Zusman T."/>
            <person name="Lifshitz Z."/>
            <person name="Cohen O."/>
            <person name="Gilbert J.A."/>
            <person name="Pupko T."/>
            <person name="Shuman H.A."/>
            <person name="Segal G."/>
        </authorList>
    </citation>
    <scope>NUCLEOTIDE SEQUENCE [LARGE SCALE GENOMIC DNA]</scope>
    <source>
        <strain evidence="3 4">SC-63-C7</strain>
    </source>
</reference>
<dbReference type="Gene3D" id="3.40.50.970">
    <property type="match status" value="1"/>
</dbReference>
<dbReference type="AlphaFoldDB" id="A0A0W0YJQ6"/>
<dbReference type="STRING" id="45074.Lsan_2673"/>
<evidence type="ECO:0000256" key="1">
    <source>
        <dbReference type="ARBA" id="ARBA00007812"/>
    </source>
</evidence>
<dbReference type="InterPro" id="IPR045229">
    <property type="entry name" value="TPP_enz"/>
</dbReference>